<name>A0ABM7G0Q2_9SPHN</name>
<protein>
    <submittedName>
        <fullName evidence="1">Uncharacterized protein</fullName>
    </submittedName>
</protein>
<gene>
    <name evidence="1" type="ORF">SBA_ch1_31340</name>
</gene>
<evidence type="ECO:0000313" key="1">
    <source>
        <dbReference type="EMBL" id="BBF70934.1"/>
    </source>
</evidence>
<accession>A0ABM7G0Q2</accession>
<dbReference type="EMBL" id="AP018817">
    <property type="protein sequence ID" value="BBF70934.1"/>
    <property type="molecule type" value="Genomic_DNA"/>
</dbReference>
<proteinExistence type="predicted"/>
<organism evidence="1 2">
    <name type="scientific">Sphingomonas bisphenolicum</name>
    <dbReference type="NCBI Taxonomy" id="296544"/>
    <lineage>
        <taxon>Bacteria</taxon>
        <taxon>Pseudomonadati</taxon>
        <taxon>Pseudomonadota</taxon>
        <taxon>Alphaproteobacteria</taxon>
        <taxon>Sphingomonadales</taxon>
        <taxon>Sphingomonadaceae</taxon>
        <taxon>Sphingomonas</taxon>
    </lineage>
</organism>
<dbReference type="Proteomes" id="UP001059971">
    <property type="component" value="Chromosome 1"/>
</dbReference>
<evidence type="ECO:0000313" key="2">
    <source>
        <dbReference type="Proteomes" id="UP001059971"/>
    </source>
</evidence>
<sequence>MRVAEDEDEAETASNVIGTVGVDGSRSGMQALLTAASQLGFVPRILGTPGLETQPVTSARAWWKKLRGFVYARAIGATIPSHQISLTRSARLARKT</sequence>
<keyword evidence="2" id="KW-1185">Reference proteome</keyword>
<reference evidence="1" key="1">
    <citation type="submission" date="2018-07" db="EMBL/GenBank/DDBJ databases">
        <title>Complete genome sequence of Sphingomonas bisphenolicum strain AO1, a bisphenol A degradative bacterium isolated from Japanese farm field.</title>
        <authorList>
            <person name="Murakami M."/>
            <person name="Koh M."/>
            <person name="Koba S."/>
            <person name="Matsumura Y."/>
        </authorList>
    </citation>
    <scope>NUCLEOTIDE SEQUENCE</scope>
    <source>
        <strain evidence="1">AO1</strain>
    </source>
</reference>